<dbReference type="GO" id="GO:0044010">
    <property type="term" value="P:single-species biofilm formation"/>
    <property type="evidence" value="ECO:0007669"/>
    <property type="project" value="TreeGrafter"/>
</dbReference>
<sequence>MTHRPELAVIIATNRMSPFLDAAVSSALAQTLPPSEILVVDDGGPDPDALDAALAAHPSVRVLHLPAGGVGAARNAGAAATGGEWIAFLDDDDRWHPERLERQFASLAGHPGAVVGYCGLRSIDENDRVVAEPDQVQVADRLDIARRTTGILLPNALVRRSAFEEIGGFDPGLRLAEDLDLVLRLAETGGFVFTDGALVDYRTHPGNTTGSYRPLAAAIRDVVERHRREAVAAGDGALASAHLESRRANGRFAWWAALRAAKASAAAGRRGEAAGAVAWAVRFAPTAPFDAVGRRLRRRR</sequence>
<dbReference type="EMBL" id="WSTA01000004">
    <property type="protein sequence ID" value="MWB97276.1"/>
    <property type="molecule type" value="Genomic_DNA"/>
</dbReference>
<proteinExistence type="predicted"/>
<evidence type="ECO:0000313" key="2">
    <source>
        <dbReference type="EMBL" id="MWB97276.1"/>
    </source>
</evidence>
<evidence type="ECO:0000259" key="1">
    <source>
        <dbReference type="Pfam" id="PF00535"/>
    </source>
</evidence>
<dbReference type="InterPro" id="IPR050834">
    <property type="entry name" value="Glycosyltransf_2"/>
</dbReference>
<feature type="domain" description="Glycosyltransferase 2-like" evidence="1">
    <location>
        <begin position="9"/>
        <end position="166"/>
    </location>
</feature>
<dbReference type="InterPro" id="IPR001173">
    <property type="entry name" value="Glyco_trans_2-like"/>
</dbReference>
<accession>A0A6I4NS69</accession>
<organism evidence="2 3">
    <name type="scientific">Agromyces seonyuensis</name>
    <dbReference type="NCBI Taxonomy" id="2662446"/>
    <lineage>
        <taxon>Bacteria</taxon>
        <taxon>Bacillati</taxon>
        <taxon>Actinomycetota</taxon>
        <taxon>Actinomycetes</taxon>
        <taxon>Micrococcales</taxon>
        <taxon>Microbacteriaceae</taxon>
        <taxon>Agromyces</taxon>
    </lineage>
</organism>
<keyword evidence="3" id="KW-1185">Reference proteome</keyword>
<dbReference type="AlphaFoldDB" id="A0A6I4NS69"/>
<dbReference type="Proteomes" id="UP000438182">
    <property type="component" value="Unassembled WGS sequence"/>
</dbReference>
<dbReference type="SUPFAM" id="SSF53448">
    <property type="entry name" value="Nucleotide-diphospho-sugar transferases"/>
    <property type="match status" value="1"/>
</dbReference>
<dbReference type="PANTHER" id="PTHR43685:SF2">
    <property type="entry name" value="GLYCOSYLTRANSFERASE 2-LIKE DOMAIN-CONTAINING PROTEIN"/>
    <property type="match status" value="1"/>
</dbReference>
<protein>
    <submittedName>
        <fullName evidence="2">Glycosyltransferase</fullName>
    </submittedName>
</protein>
<name>A0A6I4NS69_9MICO</name>
<dbReference type="Gene3D" id="3.90.550.10">
    <property type="entry name" value="Spore Coat Polysaccharide Biosynthesis Protein SpsA, Chain A"/>
    <property type="match status" value="1"/>
</dbReference>
<comment type="caution">
    <text evidence="2">The sequence shown here is derived from an EMBL/GenBank/DDBJ whole genome shotgun (WGS) entry which is preliminary data.</text>
</comment>
<dbReference type="InterPro" id="IPR029044">
    <property type="entry name" value="Nucleotide-diphossugar_trans"/>
</dbReference>
<dbReference type="RefSeq" id="WP_160422594.1">
    <property type="nucleotide sequence ID" value="NZ_WSTA01000004.1"/>
</dbReference>
<keyword evidence="2" id="KW-0808">Transferase</keyword>
<dbReference type="GO" id="GO:0016740">
    <property type="term" value="F:transferase activity"/>
    <property type="evidence" value="ECO:0007669"/>
    <property type="project" value="UniProtKB-KW"/>
</dbReference>
<dbReference type="PANTHER" id="PTHR43685">
    <property type="entry name" value="GLYCOSYLTRANSFERASE"/>
    <property type="match status" value="1"/>
</dbReference>
<evidence type="ECO:0000313" key="3">
    <source>
        <dbReference type="Proteomes" id="UP000438182"/>
    </source>
</evidence>
<dbReference type="Pfam" id="PF00535">
    <property type="entry name" value="Glycos_transf_2"/>
    <property type="match status" value="1"/>
</dbReference>
<reference evidence="2 3" key="1">
    <citation type="submission" date="2019-12" db="EMBL/GenBank/DDBJ databases">
        <authorList>
            <person name="Kim Y.S."/>
        </authorList>
    </citation>
    <scope>NUCLEOTIDE SEQUENCE [LARGE SCALE GENOMIC DNA]</scope>
    <source>
        <strain evidence="2 3">MMS17-SY077</strain>
    </source>
</reference>
<dbReference type="CDD" id="cd00761">
    <property type="entry name" value="Glyco_tranf_GTA_type"/>
    <property type="match status" value="1"/>
</dbReference>
<gene>
    <name evidence="2" type="ORF">GB864_01680</name>
</gene>